<dbReference type="PANTHER" id="PTHR31717:SF60">
    <property type="entry name" value="B-BOX TYPE ZINC FINGER FAMILY PROTEIN"/>
    <property type="match status" value="1"/>
</dbReference>
<evidence type="ECO:0000313" key="8">
    <source>
        <dbReference type="Proteomes" id="UP001346149"/>
    </source>
</evidence>
<dbReference type="SMART" id="SM00336">
    <property type="entry name" value="BBOX"/>
    <property type="match status" value="1"/>
</dbReference>
<evidence type="ECO:0000259" key="6">
    <source>
        <dbReference type="PROSITE" id="PS50119"/>
    </source>
</evidence>
<dbReference type="Pfam" id="PF00643">
    <property type="entry name" value="zf-B_box"/>
    <property type="match status" value="1"/>
</dbReference>
<feature type="compositionally biased region" description="Gly residues" evidence="5">
    <location>
        <begin position="111"/>
        <end position="129"/>
    </location>
</feature>
<feature type="compositionally biased region" description="Low complexity" evidence="5">
    <location>
        <begin position="145"/>
        <end position="154"/>
    </location>
</feature>
<evidence type="ECO:0000256" key="1">
    <source>
        <dbReference type="ARBA" id="ARBA00022723"/>
    </source>
</evidence>
<dbReference type="InterPro" id="IPR000315">
    <property type="entry name" value="Znf_B-box"/>
</dbReference>
<dbReference type="Proteomes" id="UP001346149">
    <property type="component" value="Unassembled WGS sequence"/>
</dbReference>
<evidence type="ECO:0000313" key="7">
    <source>
        <dbReference type="EMBL" id="KAK4784478.1"/>
    </source>
</evidence>
<comment type="caution">
    <text evidence="7">The sequence shown here is derived from an EMBL/GenBank/DDBJ whole genome shotgun (WGS) entry which is preliminary data.</text>
</comment>
<proteinExistence type="predicted"/>
<gene>
    <name evidence="7" type="ORF">SAY86_018846</name>
</gene>
<dbReference type="PANTHER" id="PTHR31717">
    <property type="entry name" value="ZINC FINGER PROTEIN CONSTANS-LIKE 10"/>
    <property type="match status" value="1"/>
</dbReference>
<dbReference type="PROSITE" id="PS50119">
    <property type="entry name" value="ZF_BBOX"/>
    <property type="match status" value="1"/>
</dbReference>
<sequence length="221" mass="22976">MRSCALCDAPARAFCGSDQAALCWDCDAKVHSANFLVARHSRTLLCHACQRPTPWTASGAKLGHTVSVCDDCVPRVQPDAGAGEEGSGGNDDDDDAAGDDDAMEDEDDGEGGGGGGGSDGGSDGGGGDGDNQVVPWSPATPPPYASSSSSVEPATRPWSSIGGKRKPENLNLNGSSSPRNLRAIRMPPPEAREVTPANPLRTRRVQPGLGQFCWDQKINKF</sequence>
<dbReference type="AlphaFoldDB" id="A0AAN7LK26"/>
<organism evidence="7 8">
    <name type="scientific">Trapa natans</name>
    <name type="common">Water chestnut</name>
    <dbReference type="NCBI Taxonomy" id="22666"/>
    <lineage>
        <taxon>Eukaryota</taxon>
        <taxon>Viridiplantae</taxon>
        <taxon>Streptophyta</taxon>
        <taxon>Embryophyta</taxon>
        <taxon>Tracheophyta</taxon>
        <taxon>Spermatophyta</taxon>
        <taxon>Magnoliopsida</taxon>
        <taxon>eudicotyledons</taxon>
        <taxon>Gunneridae</taxon>
        <taxon>Pentapetalae</taxon>
        <taxon>rosids</taxon>
        <taxon>malvids</taxon>
        <taxon>Myrtales</taxon>
        <taxon>Lythraceae</taxon>
        <taxon>Trapa</taxon>
    </lineage>
</organism>
<feature type="region of interest" description="Disordered" evidence="5">
    <location>
        <begin position="77"/>
        <end position="195"/>
    </location>
</feature>
<protein>
    <recommendedName>
        <fullName evidence="6">B box-type domain-containing protein</fullName>
    </recommendedName>
</protein>
<keyword evidence="1" id="KW-0479">Metal-binding</keyword>
<evidence type="ECO:0000256" key="2">
    <source>
        <dbReference type="ARBA" id="ARBA00022771"/>
    </source>
</evidence>
<keyword evidence="2 4" id="KW-0863">Zinc-finger</keyword>
<evidence type="ECO:0000256" key="4">
    <source>
        <dbReference type="PROSITE-ProRule" id="PRU00024"/>
    </source>
</evidence>
<dbReference type="GO" id="GO:0008270">
    <property type="term" value="F:zinc ion binding"/>
    <property type="evidence" value="ECO:0007669"/>
    <property type="project" value="UniProtKB-KW"/>
</dbReference>
<dbReference type="CDD" id="cd19821">
    <property type="entry name" value="Bbox1_BBX-like"/>
    <property type="match status" value="1"/>
</dbReference>
<name>A0AAN7LK26_TRANT</name>
<accession>A0AAN7LK26</accession>
<dbReference type="EMBL" id="JAXQNO010000014">
    <property type="protein sequence ID" value="KAK4784478.1"/>
    <property type="molecule type" value="Genomic_DNA"/>
</dbReference>
<reference evidence="7 8" key="1">
    <citation type="journal article" date="2023" name="Hortic Res">
        <title>Pangenome of water caltrop reveals structural variations and asymmetric subgenome divergence after allopolyploidization.</title>
        <authorList>
            <person name="Zhang X."/>
            <person name="Chen Y."/>
            <person name="Wang L."/>
            <person name="Yuan Y."/>
            <person name="Fang M."/>
            <person name="Shi L."/>
            <person name="Lu R."/>
            <person name="Comes H.P."/>
            <person name="Ma Y."/>
            <person name="Chen Y."/>
            <person name="Huang G."/>
            <person name="Zhou Y."/>
            <person name="Zheng Z."/>
            <person name="Qiu Y."/>
        </authorList>
    </citation>
    <scope>NUCLEOTIDE SEQUENCE [LARGE SCALE GENOMIC DNA]</scope>
    <source>
        <strain evidence="7">F231</strain>
    </source>
</reference>
<feature type="compositionally biased region" description="Acidic residues" evidence="5">
    <location>
        <begin position="90"/>
        <end position="110"/>
    </location>
</feature>
<evidence type="ECO:0000256" key="5">
    <source>
        <dbReference type="SAM" id="MobiDB-lite"/>
    </source>
</evidence>
<evidence type="ECO:0000256" key="3">
    <source>
        <dbReference type="ARBA" id="ARBA00022833"/>
    </source>
</evidence>
<keyword evidence="8" id="KW-1185">Reference proteome</keyword>
<dbReference type="InterPro" id="IPR049808">
    <property type="entry name" value="CONSTANS-like_Bbox1"/>
</dbReference>
<feature type="compositionally biased region" description="Polar residues" evidence="5">
    <location>
        <begin position="170"/>
        <end position="179"/>
    </location>
</feature>
<keyword evidence="3" id="KW-0862">Zinc</keyword>
<feature type="domain" description="B box-type" evidence="6">
    <location>
        <begin position="1"/>
        <end position="45"/>
    </location>
</feature>